<evidence type="ECO:0000256" key="1">
    <source>
        <dbReference type="SAM" id="MobiDB-lite"/>
    </source>
</evidence>
<evidence type="ECO:0000313" key="2">
    <source>
        <dbReference type="EMBL" id="CAG6669360.1"/>
    </source>
</evidence>
<accession>A0A8D8SJL1</accession>
<feature type="region of interest" description="Disordered" evidence="1">
    <location>
        <begin position="1"/>
        <end position="22"/>
    </location>
</feature>
<dbReference type="AlphaFoldDB" id="A0A8D8SJL1"/>
<name>A0A8D8SJL1_9HEMI</name>
<organism evidence="2">
    <name type="scientific">Cacopsylla melanoneura</name>
    <dbReference type="NCBI Taxonomy" id="428564"/>
    <lineage>
        <taxon>Eukaryota</taxon>
        <taxon>Metazoa</taxon>
        <taxon>Ecdysozoa</taxon>
        <taxon>Arthropoda</taxon>
        <taxon>Hexapoda</taxon>
        <taxon>Insecta</taxon>
        <taxon>Pterygota</taxon>
        <taxon>Neoptera</taxon>
        <taxon>Paraneoptera</taxon>
        <taxon>Hemiptera</taxon>
        <taxon>Sternorrhyncha</taxon>
        <taxon>Psylloidea</taxon>
        <taxon>Psyllidae</taxon>
        <taxon>Psyllinae</taxon>
        <taxon>Cacopsylla</taxon>
    </lineage>
</organism>
<sequence length="209" mass="22429">MDGLRRGEALGTETRPRASGMTKSYPLTAKSCAVNTLCTVYAEEKALSHRHDEELSLDGDILPDECTMDGLRREAIGTETRSRTPGMTKICPSAAKSFPVNTVCTAVNTVCTVYGEDKLSAGRQGHGSGHDEQLSLNGDILSDKCTMDGLRRGEALGPETRTRAPGTTKIVPSAAKIFPVNTECTVYGEDKLSAQKQGLESRPRRTAVP</sequence>
<reference evidence="2" key="1">
    <citation type="submission" date="2021-05" db="EMBL/GenBank/DDBJ databases">
        <authorList>
            <person name="Alioto T."/>
            <person name="Alioto T."/>
            <person name="Gomez Garrido J."/>
        </authorList>
    </citation>
    <scope>NUCLEOTIDE SEQUENCE</scope>
</reference>
<dbReference type="EMBL" id="HBUF01220908">
    <property type="protein sequence ID" value="CAG6669360.1"/>
    <property type="molecule type" value="Transcribed_RNA"/>
</dbReference>
<proteinExistence type="predicted"/>
<protein>
    <submittedName>
        <fullName evidence="2">Uncharacterized protein</fullName>
    </submittedName>
</protein>